<dbReference type="Pfam" id="PF14479">
    <property type="entry name" value="HeLo"/>
    <property type="match status" value="1"/>
</dbReference>
<dbReference type="Pfam" id="PF08518">
    <property type="entry name" value="GIT_SHD"/>
    <property type="match status" value="1"/>
</dbReference>
<feature type="compositionally biased region" description="Pro residues" evidence="1">
    <location>
        <begin position="192"/>
        <end position="204"/>
    </location>
</feature>
<dbReference type="PANTHER" id="PTHR37542">
    <property type="entry name" value="HELO DOMAIN-CONTAINING PROTEIN-RELATED"/>
    <property type="match status" value="1"/>
</dbReference>
<dbReference type="InterPro" id="IPR038305">
    <property type="entry name" value="HeLo_sf"/>
</dbReference>
<evidence type="ECO:0000256" key="1">
    <source>
        <dbReference type="SAM" id="MobiDB-lite"/>
    </source>
</evidence>
<feature type="domain" description="GIT Spa2 homology (SHD)" evidence="2">
    <location>
        <begin position="268"/>
        <end position="298"/>
    </location>
</feature>
<organism evidence="3 4">
    <name type="scientific">Hyaloscypha hepaticicola</name>
    <dbReference type="NCBI Taxonomy" id="2082293"/>
    <lineage>
        <taxon>Eukaryota</taxon>
        <taxon>Fungi</taxon>
        <taxon>Dikarya</taxon>
        <taxon>Ascomycota</taxon>
        <taxon>Pezizomycotina</taxon>
        <taxon>Leotiomycetes</taxon>
        <taxon>Helotiales</taxon>
        <taxon>Hyaloscyphaceae</taxon>
        <taxon>Hyaloscypha</taxon>
    </lineage>
</organism>
<feature type="region of interest" description="Disordered" evidence="1">
    <location>
        <begin position="176"/>
        <end position="210"/>
    </location>
</feature>
<dbReference type="Proteomes" id="UP000235672">
    <property type="component" value="Unassembled WGS sequence"/>
</dbReference>
<dbReference type="SMART" id="SM00555">
    <property type="entry name" value="GIT"/>
    <property type="match status" value="2"/>
</dbReference>
<keyword evidence="4" id="KW-1185">Reference proteome</keyword>
<reference evidence="3 4" key="1">
    <citation type="submission" date="2016-05" db="EMBL/GenBank/DDBJ databases">
        <title>A degradative enzymes factory behind the ericoid mycorrhizal symbiosis.</title>
        <authorList>
            <consortium name="DOE Joint Genome Institute"/>
            <person name="Martino E."/>
            <person name="Morin E."/>
            <person name="Grelet G."/>
            <person name="Kuo A."/>
            <person name="Kohler A."/>
            <person name="Daghino S."/>
            <person name="Barry K."/>
            <person name="Choi C."/>
            <person name="Cichocki N."/>
            <person name="Clum A."/>
            <person name="Copeland A."/>
            <person name="Hainaut M."/>
            <person name="Haridas S."/>
            <person name="Labutti K."/>
            <person name="Lindquist E."/>
            <person name="Lipzen A."/>
            <person name="Khouja H.-R."/>
            <person name="Murat C."/>
            <person name="Ohm R."/>
            <person name="Olson A."/>
            <person name="Spatafora J."/>
            <person name="Veneault-Fourrey C."/>
            <person name="Henrissat B."/>
            <person name="Grigoriev I."/>
            <person name="Martin F."/>
            <person name="Perotto S."/>
        </authorList>
    </citation>
    <scope>NUCLEOTIDE SEQUENCE [LARGE SCALE GENOMIC DNA]</scope>
    <source>
        <strain evidence="3 4">UAMH 7357</strain>
    </source>
</reference>
<sequence>MGSLVTLSCDCMDSLKSILTSQDFGSEYEILCTELSVQWLRIRLWGQSVGLHIDGAHHLQSSILSKPEVETIVTQIINSIAFLLAEIEVLQRRYELRPRLIPETHEDEKTQRDSKPHSGLFRPAKYLQQRMKDNQKQKSFLALAKWAVCDAKRFDEKVKRLKNLIDGLEDISKAAGITRFQPSPQNPTDQLPTPPTESPPPYSMEPPQQARRVEVAATIEQSFVYEPVPVTAITGQNSSPDPELFQQYISLEGYAAPLQTKTPARLAAREKLSTLQDGQLKELRVDVYNELCRRRQTRTGPPSLHPVDLYHIKWNEARERLSALPWYCFARLITDLVFELERRFLFLEDKTRNRSKSIIEPAVLSRPFSRQNPRHGVVLPRDSPLLRGRAAHPIV</sequence>
<gene>
    <name evidence="3" type="ORF">NA56DRAFT_697894</name>
</gene>
<dbReference type="AlphaFoldDB" id="A0A2J6QK70"/>
<evidence type="ECO:0000313" key="3">
    <source>
        <dbReference type="EMBL" id="PMD26665.1"/>
    </source>
</evidence>
<feature type="compositionally biased region" description="Polar residues" evidence="1">
    <location>
        <begin position="180"/>
        <end position="191"/>
    </location>
</feature>
<evidence type="ECO:0000313" key="4">
    <source>
        <dbReference type="Proteomes" id="UP000235672"/>
    </source>
</evidence>
<protein>
    <recommendedName>
        <fullName evidence="2">GIT Spa2 homology (SHD) domain-containing protein</fullName>
    </recommendedName>
</protein>
<evidence type="ECO:0000259" key="2">
    <source>
        <dbReference type="SMART" id="SM00555"/>
    </source>
</evidence>
<dbReference type="Gene3D" id="1.20.120.1020">
    <property type="entry name" value="Prion-inhibition and propagation, HeLo domain"/>
    <property type="match status" value="1"/>
</dbReference>
<dbReference type="InterPro" id="IPR029498">
    <property type="entry name" value="HeLo_dom"/>
</dbReference>
<accession>A0A2J6QK70</accession>
<dbReference type="InterPro" id="IPR013724">
    <property type="entry name" value="GIT_SHD"/>
</dbReference>
<dbReference type="OrthoDB" id="445896at2759"/>
<name>A0A2J6QK70_9HELO</name>
<dbReference type="EMBL" id="KZ613467">
    <property type="protein sequence ID" value="PMD26665.1"/>
    <property type="molecule type" value="Genomic_DNA"/>
</dbReference>
<proteinExistence type="predicted"/>
<feature type="domain" description="GIT Spa2 homology (SHD)" evidence="2">
    <location>
        <begin position="317"/>
        <end position="347"/>
    </location>
</feature>